<dbReference type="InterPro" id="IPR011251">
    <property type="entry name" value="Luciferase-like_dom"/>
</dbReference>
<reference evidence="2 3" key="1">
    <citation type="submission" date="2021-09" db="EMBL/GenBank/DDBJ databases">
        <title>Whole genome sequence of Nocardioides sp. GBK3QG-3.</title>
        <authorList>
            <person name="Tuo L."/>
        </authorList>
    </citation>
    <scope>NUCLEOTIDE SEQUENCE [LARGE SCALE GENOMIC DNA]</scope>
    <source>
        <strain evidence="2 3">GBK3QG-3</strain>
    </source>
</reference>
<evidence type="ECO:0000313" key="2">
    <source>
        <dbReference type="EMBL" id="MBZ5740307.1"/>
    </source>
</evidence>
<dbReference type="PANTHER" id="PTHR30011">
    <property type="entry name" value="ALKANESULFONATE MONOOXYGENASE-RELATED"/>
    <property type="match status" value="1"/>
</dbReference>
<name>A0ABS7UI78_9ACTN</name>
<dbReference type="EMBL" id="JAIQZJ010000013">
    <property type="protein sequence ID" value="MBZ5740307.1"/>
    <property type="molecule type" value="Genomic_DNA"/>
</dbReference>
<dbReference type="Proteomes" id="UP000780875">
    <property type="component" value="Unassembled WGS sequence"/>
</dbReference>
<proteinExistence type="predicted"/>
<comment type="caution">
    <text evidence="2">The sequence shown here is derived from an EMBL/GenBank/DDBJ whole genome shotgun (WGS) entry which is preliminary data.</text>
</comment>
<protein>
    <submittedName>
        <fullName evidence="2">LLM class flavin-dependent oxidoreductase</fullName>
    </submittedName>
</protein>
<dbReference type="InterPro" id="IPR036661">
    <property type="entry name" value="Luciferase-like_sf"/>
</dbReference>
<evidence type="ECO:0000259" key="1">
    <source>
        <dbReference type="Pfam" id="PF00296"/>
    </source>
</evidence>
<dbReference type="Pfam" id="PF00296">
    <property type="entry name" value="Bac_luciferase"/>
    <property type="match status" value="1"/>
</dbReference>
<gene>
    <name evidence="2" type="ORF">K8U61_19185</name>
</gene>
<dbReference type="RefSeq" id="WP_224124668.1">
    <property type="nucleotide sequence ID" value="NZ_JAIQZJ010000013.1"/>
</dbReference>
<sequence length="266" mass="29205">MRFAVVSAFLPTEEIPAIARAADELGYHSLTIADHVVDLAELATPYPYEASGRRRWDETCEWPDPWVLVAALAAVTTRLRFFTSIYVAALRSPYVVANAIGTAALLSGGRVSLGVGVGWCREEFELLGQAFAGRGRRTDDDLVRMTELWQDGPEVPVLVGGLSEVALRRAARHDGWVGDVCTVDEAVATAARLRELRAESGADGPFEVIPALSDAVLPEDFVRARDGGVTEVMTAPWRYYFGRRATLDQKLEGMQRFRDDVLVHVS</sequence>
<dbReference type="PANTHER" id="PTHR30011:SF32">
    <property type="entry name" value="CONSERVED PROTEIN"/>
    <property type="match status" value="1"/>
</dbReference>
<dbReference type="SUPFAM" id="SSF51679">
    <property type="entry name" value="Bacterial luciferase-like"/>
    <property type="match status" value="1"/>
</dbReference>
<accession>A0ABS7UI78</accession>
<dbReference type="InterPro" id="IPR051260">
    <property type="entry name" value="Diverse_substr_monoxygenases"/>
</dbReference>
<feature type="domain" description="Luciferase-like" evidence="1">
    <location>
        <begin position="13"/>
        <end position="211"/>
    </location>
</feature>
<organism evidence="2 3">
    <name type="scientific">Nocardioides mangrovi</name>
    <dbReference type="NCBI Taxonomy" id="2874580"/>
    <lineage>
        <taxon>Bacteria</taxon>
        <taxon>Bacillati</taxon>
        <taxon>Actinomycetota</taxon>
        <taxon>Actinomycetes</taxon>
        <taxon>Propionibacteriales</taxon>
        <taxon>Nocardioidaceae</taxon>
        <taxon>Nocardioides</taxon>
    </lineage>
</organism>
<evidence type="ECO:0000313" key="3">
    <source>
        <dbReference type="Proteomes" id="UP000780875"/>
    </source>
</evidence>
<keyword evidence="3" id="KW-1185">Reference proteome</keyword>
<dbReference type="Gene3D" id="3.20.20.30">
    <property type="entry name" value="Luciferase-like domain"/>
    <property type="match status" value="1"/>
</dbReference>